<feature type="repeat" description="Solcar" evidence="9">
    <location>
        <begin position="115"/>
        <end position="201"/>
    </location>
</feature>
<keyword evidence="4 9" id="KW-0812">Transmembrane</keyword>
<keyword evidence="3 10" id="KW-0813">Transport</keyword>
<dbReference type="GO" id="GO:0031966">
    <property type="term" value="C:mitochondrial membrane"/>
    <property type="evidence" value="ECO:0007669"/>
    <property type="project" value="UniProtKB-SubCell"/>
</dbReference>
<evidence type="ECO:0000256" key="5">
    <source>
        <dbReference type="ARBA" id="ARBA00022737"/>
    </source>
</evidence>
<keyword evidence="8 9" id="KW-0472">Membrane</keyword>
<proteinExistence type="inferred from homology"/>
<evidence type="ECO:0000313" key="11">
    <source>
        <dbReference type="EMBL" id="CAD9861165.1"/>
    </source>
</evidence>
<dbReference type="InterPro" id="IPR018108">
    <property type="entry name" value="MCP_transmembrane"/>
</dbReference>
<reference evidence="11" key="1">
    <citation type="submission" date="2021-01" db="EMBL/GenBank/DDBJ databases">
        <authorList>
            <person name="Corre E."/>
            <person name="Pelletier E."/>
            <person name="Niang G."/>
            <person name="Scheremetjew M."/>
            <person name="Finn R."/>
            <person name="Kale V."/>
            <person name="Holt S."/>
            <person name="Cochrane G."/>
            <person name="Meng A."/>
            <person name="Brown T."/>
            <person name="Cohen L."/>
        </authorList>
    </citation>
    <scope>NUCLEOTIDE SEQUENCE</scope>
    <source>
        <strain evidence="11">CCMP1661</strain>
    </source>
</reference>
<dbReference type="AlphaFoldDB" id="A0A7S2XWQ6"/>
<dbReference type="PANTHER" id="PTHR45788:SF2">
    <property type="entry name" value="SUCCINATE_FUMARATE MITOCHONDRIAL TRANSPORTER"/>
    <property type="match status" value="1"/>
</dbReference>
<evidence type="ECO:0000256" key="8">
    <source>
        <dbReference type="ARBA" id="ARBA00023136"/>
    </source>
</evidence>
<feature type="repeat" description="Solcar" evidence="9">
    <location>
        <begin position="17"/>
        <end position="101"/>
    </location>
</feature>
<dbReference type="Pfam" id="PF00153">
    <property type="entry name" value="Mito_carr"/>
    <property type="match status" value="3"/>
</dbReference>
<keyword evidence="5" id="KW-0677">Repeat</keyword>
<comment type="subcellular location">
    <subcellularLocation>
        <location evidence="1">Mitochondrion membrane</location>
        <topology evidence="1">Multi-pass membrane protein</topology>
    </subcellularLocation>
</comment>
<dbReference type="InterPro" id="IPR023395">
    <property type="entry name" value="MCP_dom_sf"/>
</dbReference>
<sequence>MSNTTAAAAKAKPPAKKKGWRNFVAGACGGACEVIGTMPLDVIKTRMQVEQGKYANPIDCGKSIYRAGGVAGLYSGMPAFLTQTAGKGGIRFYAFEQSKKVLMGLGVDFEKNTTFGNLMCGLMAGTAEALCWTTPTERLKVLRQTEVGTSSNKYGSMIGGAMTVVREQGVKGLYVGAGPTAARQASSVGFRFMFYDTVKKAYLGVTGGKYQDAVNLLSGGTVGGLSVIVNNPLDVVKSTMQGKDCKYNSSMEAFKGILKERGAIGFAGGLTARVPRVFCGQAITFAVYERISVLIGA</sequence>
<dbReference type="GO" id="GO:0005469">
    <property type="term" value="F:succinate:fumarate antiporter activity"/>
    <property type="evidence" value="ECO:0007669"/>
    <property type="project" value="TreeGrafter"/>
</dbReference>
<keyword evidence="6" id="KW-1133">Transmembrane helix</keyword>
<evidence type="ECO:0000256" key="4">
    <source>
        <dbReference type="ARBA" id="ARBA00022692"/>
    </source>
</evidence>
<evidence type="ECO:0008006" key="12">
    <source>
        <dbReference type="Google" id="ProtNLM"/>
    </source>
</evidence>
<evidence type="ECO:0000256" key="7">
    <source>
        <dbReference type="ARBA" id="ARBA00023128"/>
    </source>
</evidence>
<keyword evidence="7" id="KW-0496">Mitochondrion</keyword>
<evidence type="ECO:0000256" key="1">
    <source>
        <dbReference type="ARBA" id="ARBA00004225"/>
    </source>
</evidence>
<evidence type="ECO:0000256" key="10">
    <source>
        <dbReference type="RuleBase" id="RU000488"/>
    </source>
</evidence>
<dbReference type="EMBL" id="HBHR01007515">
    <property type="protein sequence ID" value="CAD9861165.1"/>
    <property type="molecule type" value="Transcribed_RNA"/>
</dbReference>
<dbReference type="SUPFAM" id="SSF103506">
    <property type="entry name" value="Mitochondrial carrier"/>
    <property type="match status" value="1"/>
</dbReference>
<evidence type="ECO:0000256" key="9">
    <source>
        <dbReference type="PROSITE-ProRule" id="PRU00282"/>
    </source>
</evidence>
<protein>
    <recommendedName>
        <fullName evidence="12">Mitochondrial carrier protein</fullName>
    </recommendedName>
</protein>
<evidence type="ECO:0000256" key="6">
    <source>
        <dbReference type="ARBA" id="ARBA00022989"/>
    </source>
</evidence>
<evidence type="ECO:0000256" key="3">
    <source>
        <dbReference type="ARBA" id="ARBA00022448"/>
    </source>
</evidence>
<evidence type="ECO:0000256" key="2">
    <source>
        <dbReference type="ARBA" id="ARBA00006375"/>
    </source>
</evidence>
<organism evidence="11">
    <name type="scientific">Fibrocapsa japonica</name>
    <dbReference type="NCBI Taxonomy" id="94617"/>
    <lineage>
        <taxon>Eukaryota</taxon>
        <taxon>Sar</taxon>
        <taxon>Stramenopiles</taxon>
        <taxon>Ochrophyta</taxon>
        <taxon>Raphidophyceae</taxon>
        <taxon>Chattonellales</taxon>
        <taxon>Chattonellaceae</taxon>
        <taxon>Fibrocapsa</taxon>
    </lineage>
</organism>
<feature type="repeat" description="Solcar" evidence="9">
    <location>
        <begin position="210"/>
        <end position="294"/>
    </location>
</feature>
<dbReference type="InterPro" id="IPR049563">
    <property type="entry name" value="TXTP-like"/>
</dbReference>
<dbReference type="Gene3D" id="1.50.40.10">
    <property type="entry name" value="Mitochondrial carrier domain"/>
    <property type="match status" value="2"/>
</dbReference>
<gene>
    <name evidence="11" type="ORF">FJAP1339_LOCUS3687</name>
</gene>
<comment type="similarity">
    <text evidence="2 10">Belongs to the mitochondrial carrier (TC 2.A.29) family.</text>
</comment>
<name>A0A7S2XWQ6_9STRA</name>
<accession>A0A7S2XWQ6</accession>
<dbReference type="PANTHER" id="PTHR45788">
    <property type="entry name" value="SUCCINATE/FUMARATE MITOCHONDRIAL TRANSPORTER-RELATED"/>
    <property type="match status" value="1"/>
</dbReference>
<dbReference type="PROSITE" id="PS50920">
    <property type="entry name" value="SOLCAR"/>
    <property type="match status" value="3"/>
</dbReference>